<feature type="transmembrane region" description="Helical" evidence="1">
    <location>
        <begin position="39"/>
        <end position="57"/>
    </location>
</feature>
<feature type="transmembrane region" description="Helical" evidence="1">
    <location>
        <begin position="107"/>
        <end position="127"/>
    </location>
</feature>
<dbReference type="EMBL" id="LWQS01000035">
    <property type="protein sequence ID" value="OAN47682.1"/>
    <property type="molecule type" value="Genomic_DNA"/>
</dbReference>
<feature type="transmembrane region" description="Helical" evidence="1">
    <location>
        <begin position="164"/>
        <end position="182"/>
    </location>
</feature>
<keyword evidence="3" id="KW-1185">Reference proteome</keyword>
<evidence type="ECO:0000256" key="1">
    <source>
        <dbReference type="SAM" id="Phobius"/>
    </source>
</evidence>
<comment type="caution">
    <text evidence="2">The sequence shown here is derived from an EMBL/GenBank/DDBJ whole genome shotgun (WGS) entry which is preliminary data.</text>
</comment>
<feature type="transmembrane region" description="Helical" evidence="1">
    <location>
        <begin position="77"/>
        <end position="95"/>
    </location>
</feature>
<dbReference type="Proteomes" id="UP000078287">
    <property type="component" value="Unassembled WGS sequence"/>
</dbReference>
<dbReference type="OrthoDB" id="5768360at2"/>
<gene>
    <name evidence="2" type="ORF">A6A03_09555</name>
</gene>
<evidence type="ECO:0000313" key="3">
    <source>
        <dbReference type="Proteomes" id="UP000078287"/>
    </source>
</evidence>
<keyword evidence="1" id="KW-0812">Transmembrane</keyword>
<feature type="transmembrane region" description="Helical" evidence="1">
    <location>
        <begin position="133"/>
        <end position="157"/>
    </location>
</feature>
<feature type="transmembrane region" description="Helical" evidence="1">
    <location>
        <begin position="14"/>
        <end position="32"/>
    </location>
</feature>
<evidence type="ECO:0000313" key="2">
    <source>
        <dbReference type="EMBL" id="OAN47682.1"/>
    </source>
</evidence>
<reference evidence="2 3" key="1">
    <citation type="submission" date="2016-04" db="EMBL/GenBank/DDBJ databases">
        <title>Chloroflexus islandicus sp. nov., a thermophilic filamentous anoxygenic phototrophic bacterium from geyser Strokkur (Iceland).</title>
        <authorList>
            <person name="Gaisin V.A."/>
            <person name="Kalashnikov A.M."/>
            <person name="Sukhacheva M.V."/>
            <person name="Grouzdev D.S."/>
            <person name="Ivanov T.M."/>
            <person name="Kuznetsov B."/>
            <person name="Gorlenko V.M."/>
        </authorList>
    </citation>
    <scope>NUCLEOTIDE SEQUENCE [LARGE SCALE GENOMIC DNA]</scope>
    <source>
        <strain evidence="3">isl-2</strain>
    </source>
</reference>
<dbReference type="AlphaFoldDB" id="A0A178MG43"/>
<dbReference type="RefSeq" id="WP_066783541.1">
    <property type="nucleotide sequence ID" value="NZ_LWQS01000035.1"/>
</dbReference>
<protein>
    <submittedName>
        <fullName evidence="2">Uncharacterized protein</fullName>
    </submittedName>
</protein>
<sequence>MEMEYSLALALEDYLPVIFSLIGVWFIARTVYQLDRGLGMMAFAGLGLLAIGGVLKATWKLLMAINGTDIPLFSQALFPMIAPGFALISTAVYGYTRQLRGKPAIGWLWLVPVIVIALFVGGSALIASNGGPWRVPLIMLATIGNVALLLMLAVGAWRRNMRGIAVVFVVVLLVVIGMSQMASNVPQTIAVQWFEQIAQTLAQLAFCLSAWQLTQRMAQEAPVRRLAVGMASSS</sequence>
<name>A0A178MG43_9CHLR</name>
<keyword evidence="1" id="KW-0472">Membrane</keyword>
<organism evidence="2 3">
    <name type="scientific">Chloroflexus islandicus</name>
    <dbReference type="NCBI Taxonomy" id="1707952"/>
    <lineage>
        <taxon>Bacteria</taxon>
        <taxon>Bacillati</taxon>
        <taxon>Chloroflexota</taxon>
        <taxon>Chloroflexia</taxon>
        <taxon>Chloroflexales</taxon>
        <taxon>Chloroflexineae</taxon>
        <taxon>Chloroflexaceae</taxon>
        <taxon>Chloroflexus</taxon>
    </lineage>
</organism>
<keyword evidence="1" id="KW-1133">Transmembrane helix</keyword>
<accession>A0A178MG43</accession>
<proteinExistence type="predicted"/>